<name>A0A087SY14_STEMI</name>
<dbReference type="NCBIfam" id="TIGR00628">
    <property type="entry name" value="ung"/>
    <property type="match status" value="1"/>
</dbReference>
<keyword evidence="5" id="KW-0496">Mitochondrion</keyword>
<dbReference type="OMA" id="INLHCSH"/>
<accession>A0A087SY14</accession>
<feature type="domain" description="Uracil-DNA glycosylase-like" evidence="11">
    <location>
        <begin position="127"/>
        <end position="288"/>
    </location>
</feature>
<evidence type="ECO:0000313" key="13">
    <source>
        <dbReference type="Proteomes" id="UP000054359"/>
    </source>
</evidence>
<protein>
    <recommendedName>
        <fullName evidence="9">Uracil-DNA glycosylase</fullName>
        <ecNumber evidence="9">3.2.2.27</ecNumber>
    </recommendedName>
</protein>
<dbReference type="GO" id="GO:0097510">
    <property type="term" value="P:base-excision repair, AP site formation via deaminated base removal"/>
    <property type="evidence" value="ECO:0007669"/>
    <property type="project" value="TreeGrafter"/>
</dbReference>
<keyword evidence="7" id="KW-0539">Nucleus</keyword>
<dbReference type="Proteomes" id="UP000054359">
    <property type="component" value="Unassembled WGS sequence"/>
</dbReference>
<evidence type="ECO:0000256" key="3">
    <source>
        <dbReference type="ARBA" id="ARBA00022763"/>
    </source>
</evidence>
<feature type="region of interest" description="Disordered" evidence="10">
    <location>
        <begin position="26"/>
        <end position="55"/>
    </location>
</feature>
<evidence type="ECO:0000256" key="10">
    <source>
        <dbReference type="SAM" id="MobiDB-lite"/>
    </source>
</evidence>
<dbReference type="CDD" id="cd10027">
    <property type="entry name" value="UDG-F1-like"/>
    <property type="match status" value="1"/>
</dbReference>
<comment type="function">
    <text evidence="9">Excises uracil residues from the DNA which can arise as a result of misincorporation of dUMP residues by DNA polymerase or due to deamination of cytosine.</text>
</comment>
<dbReference type="Pfam" id="PF03167">
    <property type="entry name" value="UDG"/>
    <property type="match status" value="1"/>
</dbReference>
<sequence>MLPSIQGKNPLLTRMSQNLITSFFKPPQGVKRKHDHIEESESTNDNKIEKSSVDDGITSNSASIRATIIALAKQKPALSPNIGLTWFIALKQEFSKKYFDELGKFLTAERERYTLYPPVKDIYFWTNTVKIQDVKVVILGQDPYHGPGQAHGLAFSVRKGVPCPPSLINIYKELSTDIPDFQMPSHGYLYGWASQGVLLLNACLTVRASCANSHQNKGWENLTDSVIVWINNNLPHTVFLLWGGNAKQKAALIKKEKHLILTAAHPSPLSAYRGFFGCQHFSKANEYLKQ</sequence>
<dbReference type="EC" id="3.2.2.27" evidence="9"/>
<evidence type="ECO:0000256" key="5">
    <source>
        <dbReference type="ARBA" id="ARBA00023128"/>
    </source>
</evidence>
<dbReference type="NCBIfam" id="NF003592">
    <property type="entry name" value="PRK05254.1-5"/>
    <property type="match status" value="1"/>
</dbReference>
<keyword evidence="3 9" id="KW-0227">DNA damage</keyword>
<dbReference type="NCBIfam" id="NF003589">
    <property type="entry name" value="PRK05254.1-2"/>
    <property type="match status" value="1"/>
</dbReference>
<comment type="similarity">
    <text evidence="2 9">Belongs to the uracil-DNA glycosylase (UDG) superfamily. UNG family.</text>
</comment>
<dbReference type="GO" id="GO:0005739">
    <property type="term" value="C:mitochondrion"/>
    <property type="evidence" value="ECO:0007669"/>
    <property type="project" value="TreeGrafter"/>
</dbReference>
<proteinExistence type="inferred from homology"/>
<dbReference type="STRING" id="407821.A0A087SY14"/>
<dbReference type="FunFam" id="3.40.470.10:FF:000007">
    <property type="entry name" value="Uracil-DNA glycosylase"/>
    <property type="match status" value="1"/>
</dbReference>
<feature type="compositionally biased region" description="Basic and acidic residues" evidence="10">
    <location>
        <begin position="35"/>
        <end position="53"/>
    </location>
</feature>
<dbReference type="PROSITE" id="PS00130">
    <property type="entry name" value="U_DNA_GLYCOSYLASE"/>
    <property type="match status" value="1"/>
</dbReference>
<evidence type="ECO:0000313" key="12">
    <source>
        <dbReference type="EMBL" id="KFM57753.1"/>
    </source>
</evidence>
<dbReference type="PANTHER" id="PTHR11264:SF0">
    <property type="entry name" value="URACIL-DNA GLYCOSYLASE"/>
    <property type="match status" value="1"/>
</dbReference>
<feature type="active site" description="Proton acceptor" evidence="8">
    <location>
        <position position="142"/>
    </location>
</feature>
<dbReference type="HAMAP" id="MF_00148">
    <property type="entry name" value="UDG"/>
    <property type="match status" value="1"/>
</dbReference>
<dbReference type="InterPro" id="IPR005122">
    <property type="entry name" value="Uracil-DNA_glycosylase-like"/>
</dbReference>
<keyword evidence="13" id="KW-1185">Reference proteome</keyword>
<evidence type="ECO:0000259" key="11">
    <source>
        <dbReference type="SMART" id="SM00986"/>
    </source>
</evidence>
<dbReference type="InterPro" id="IPR036895">
    <property type="entry name" value="Uracil-DNA_glycosylase-like_sf"/>
</dbReference>
<reference evidence="12 13" key="1">
    <citation type="submission" date="2013-11" db="EMBL/GenBank/DDBJ databases">
        <title>Genome sequencing of Stegodyphus mimosarum.</title>
        <authorList>
            <person name="Bechsgaard J."/>
        </authorList>
    </citation>
    <scope>NUCLEOTIDE SEQUENCE [LARGE SCALE GENOMIC DNA]</scope>
</reference>
<feature type="non-terminal residue" evidence="12">
    <location>
        <position position="290"/>
    </location>
</feature>
<dbReference type="GO" id="GO:0005634">
    <property type="term" value="C:nucleus"/>
    <property type="evidence" value="ECO:0007669"/>
    <property type="project" value="UniProtKB-SubCell"/>
</dbReference>
<dbReference type="Gene3D" id="3.40.470.10">
    <property type="entry name" value="Uracil-DNA glycosylase-like domain"/>
    <property type="match status" value="1"/>
</dbReference>
<comment type="subcellular location">
    <subcellularLocation>
        <location evidence="1">Nucleus</location>
    </subcellularLocation>
</comment>
<evidence type="ECO:0000256" key="8">
    <source>
        <dbReference type="PROSITE-ProRule" id="PRU10072"/>
    </source>
</evidence>
<dbReference type="SMART" id="SM00987">
    <property type="entry name" value="UreE_C"/>
    <property type="match status" value="1"/>
</dbReference>
<dbReference type="PANTHER" id="PTHR11264">
    <property type="entry name" value="URACIL-DNA GLYCOSYLASE"/>
    <property type="match status" value="1"/>
</dbReference>
<keyword evidence="6 9" id="KW-0234">DNA repair</keyword>
<dbReference type="NCBIfam" id="NF003591">
    <property type="entry name" value="PRK05254.1-4"/>
    <property type="match status" value="1"/>
</dbReference>
<evidence type="ECO:0000256" key="9">
    <source>
        <dbReference type="RuleBase" id="RU003780"/>
    </source>
</evidence>
<dbReference type="EMBL" id="KK112478">
    <property type="protein sequence ID" value="KFM57753.1"/>
    <property type="molecule type" value="Genomic_DNA"/>
</dbReference>
<comment type="catalytic activity">
    <reaction evidence="9">
        <text>Hydrolyzes single-stranded DNA or mismatched double-stranded DNA and polynucleotides, releasing free uracil.</text>
        <dbReference type="EC" id="3.2.2.27"/>
    </reaction>
</comment>
<dbReference type="SMART" id="SM00986">
    <property type="entry name" value="UDG"/>
    <property type="match status" value="1"/>
</dbReference>
<dbReference type="AlphaFoldDB" id="A0A087SY14"/>
<keyword evidence="4 9" id="KW-0378">Hydrolase</keyword>
<dbReference type="GO" id="GO:0004844">
    <property type="term" value="F:uracil DNA N-glycosylase activity"/>
    <property type="evidence" value="ECO:0007669"/>
    <property type="project" value="UniProtKB-UniRule"/>
</dbReference>
<evidence type="ECO:0000256" key="6">
    <source>
        <dbReference type="ARBA" id="ARBA00023204"/>
    </source>
</evidence>
<gene>
    <name evidence="12" type="ORF">X975_00341</name>
</gene>
<evidence type="ECO:0000256" key="7">
    <source>
        <dbReference type="ARBA" id="ARBA00023242"/>
    </source>
</evidence>
<evidence type="ECO:0000256" key="4">
    <source>
        <dbReference type="ARBA" id="ARBA00022801"/>
    </source>
</evidence>
<evidence type="ECO:0000256" key="1">
    <source>
        <dbReference type="ARBA" id="ARBA00004123"/>
    </source>
</evidence>
<dbReference type="OrthoDB" id="10031947at2759"/>
<dbReference type="InterPro" id="IPR002043">
    <property type="entry name" value="UDG_fam1"/>
</dbReference>
<evidence type="ECO:0000256" key="2">
    <source>
        <dbReference type="ARBA" id="ARBA00008184"/>
    </source>
</evidence>
<dbReference type="SUPFAM" id="SSF52141">
    <property type="entry name" value="Uracil-DNA glycosylase-like"/>
    <property type="match status" value="1"/>
</dbReference>
<dbReference type="InterPro" id="IPR018085">
    <property type="entry name" value="Ura-DNA_Glyclase_AS"/>
</dbReference>
<dbReference type="NCBIfam" id="NF003588">
    <property type="entry name" value="PRK05254.1-1"/>
    <property type="match status" value="1"/>
</dbReference>
<organism evidence="12 13">
    <name type="scientific">Stegodyphus mimosarum</name>
    <name type="common">African social velvet spider</name>
    <dbReference type="NCBI Taxonomy" id="407821"/>
    <lineage>
        <taxon>Eukaryota</taxon>
        <taxon>Metazoa</taxon>
        <taxon>Ecdysozoa</taxon>
        <taxon>Arthropoda</taxon>
        <taxon>Chelicerata</taxon>
        <taxon>Arachnida</taxon>
        <taxon>Araneae</taxon>
        <taxon>Araneomorphae</taxon>
        <taxon>Entelegynae</taxon>
        <taxon>Eresoidea</taxon>
        <taxon>Eresidae</taxon>
        <taxon>Stegodyphus</taxon>
    </lineage>
</organism>